<dbReference type="AlphaFoldDB" id="A0A2T7T8H8"/>
<keyword evidence="2" id="KW-0560">Oxidoreductase</keyword>
<dbReference type="PANTHER" id="PTHR44196:SF1">
    <property type="entry name" value="DEHYDROGENASE_REDUCTASE SDR FAMILY MEMBER 7B"/>
    <property type="match status" value="1"/>
</dbReference>
<dbReference type="FunFam" id="3.40.50.720:FF:000047">
    <property type="entry name" value="NADP-dependent L-serine/L-allo-threonine dehydrogenase"/>
    <property type="match status" value="1"/>
</dbReference>
<dbReference type="GO" id="GO:0016020">
    <property type="term" value="C:membrane"/>
    <property type="evidence" value="ECO:0007669"/>
    <property type="project" value="TreeGrafter"/>
</dbReference>
<keyword evidence="6" id="KW-1185">Reference proteome</keyword>
<dbReference type="STRING" id="1440053.GCA_000718095_05022"/>
<dbReference type="SMART" id="SM00822">
    <property type="entry name" value="PKS_KR"/>
    <property type="match status" value="1"/>
</dbReference>
<sequence length="255" mass="27393">MATNLTGTVALITGASSGIGAATARRLAERGASVALVARRKARLEELAAEIEKAGGTALVVEADITDRTQAEAAVRQTVERFGRLDILVNNAGLMLLGPVVGADVEEWERMLAINVQGLLYTTRAALPHLLEAAEDGPRRVADIVNISSIAGRVAWNGYGVYNLTKFGVNGFTESLRQEVTQRHVRVSVLEPGGVDTELGSHNDHKPEVREAIGTFYEQTEVLVPDDIADGVAYIVTRPRRASIAELWVMPTDQA</sequence>
<dbReference type="RefSeq" id="WP_030354008.1">
    <property type="nucleotide sequence ID" value="NZ_AZSP01000137.1"/>
</dbReference>
<name>A0A2T7T8H8_9ACTN</name>
<feature type="domain" description="Ketoreductase" evidence="4">
    <location>
        <begin position="8"/>
        <end position="196"/>
    </location>
</feature>
<dbReference type="OrthoDB" id="9775296at2"/>
<dbReference type="InterPro" id="IPR002347">
    <property type="entry name" value="SDR_fam"/>
</dbReference>
<dbReference type="Gene3D" id="3.40.50.720">
    <property type="entry name" value="NAD(P)-binding Rossmann-like Domain"/>
    <property type="match status" value="1"/>
</dbReference>
<dbReference type="Proteomes" id="UP000245992">
    <property type="component" value="Unassembled WGS sequence"/>
</dbReference>
<dbReference type="Pfam" id="PF00106">
    <property type="entry name" value="adh_short"/>
    <property type="match status" value="1"/>
</dbReference>
<evidence type="ECO:0000256" key="2">
    <source>
        <dbReference type="ARBA" id="ARBA00023002"/>
    </source>
</evidence>
<dbReference type="PANTHER" id="PTHR44196">
    <property type="entry name" value="DEHYDROGENASE/REDUCTASE SDR FAMILY MEMBER 7B"/>
    <property type="match status" value="1"/>
</dbReference>
<accession>A0A2T7T8H8</accession>
<proteinExistence type="inferred from homology"/>
<evidence type="ECO:0000256" key="3">
    <source>
        <dbReference type="RuleBase" id="RU000363"/>
    </source>
</evidence>
<organism evidence="5 6">
    <name type="scientific">Streptomyces scopuliridis RB72</name>
    <dbReference type="NCBI Taxonomy" id="1440053"/>
    <lineage>
        <taxon>Bacteria</taxon>
        <taxon>Bacillati</taxon>
        <taxon>Actinomycetota</taxon>
        <taxon>Actinomycetes</taxon>
        <taxon>Kitasatosporales</taxon>
        <taxon>Streptomycetaceae</taxon>
        <taxon>Streptomyces</taxon>
    </lineage>
</organism>
<gene>
    <name evidence="5" type="ORF">Y717_02675</name>
</gene>
<evidence type="ECO:0000313" key="5">
    <source>
        <dbReference type="EMBL" id="PVE11474.1"/>
    </source>
</evidence>
<evidence type="ECO:0000313" key="6">
    <source>
        <dbReference type="Proteomes" id="UP000245992"/>
    </source>
</evidence>
<dbReference type="InterPro" id="IPR036291">
    <property type="entry name" value="NAD(P)-bd_dom_sf"/>
</dbReference>
<protein>
    <submittedName>
        <fullName evidence="5">Oxidoreductase</fullName>
    </submittedName>
</protein>
<evidence type="ECO:0000259" key="4">
    <source>
        <dbReference type="SMART" id="SM00822"/>
    </source>
</evidence>
<comment type="caution">
    <text evidence="5">The sequence shown here is derived from an EMBL/GenBank/DDBJ whole genome shotgun (WGS) entry which is preliminary data.</text>
</comment>
<dbReference type="SUPFAM" id="SSF51735">
    <property type="entry name" value="NAD(P)-binding Rossmann-fold domains"/>
    <property type="match status" value="1"/>
</dbReference>
<evidence type="ECO:0000256" key="1">
    <source>
        <dbReference type="ARBA" id="ARBA00006484"/>
    </source>
</evidence>
<dbReference type="EMBL" id="AZSP01000137">
    <property type="protein sequence ID" value="PVE11474.1"/>
    <property type="molecule type" value="Genomic_DNA"/>
</dbReference>
<dbReference type="PRINTS" id="PR00081">
    <property type="entry name" value="GDHRDH"/>
</dbReference>
<comment type="similarity">
    <text evidence="1 3">Belongs to the short-chain dehydrogenases/reductases (SDR) family.</text>
</comment>
<dbReference type="PRINTS" id="PR00080">
    <property type="entry name" value="SDRFAMILY"/>
</dbReference>
<dbReference type="GO" id="GO:0016616">
    <property type="term" value="F:oxidoreductase activity, acting on the CH-OH group of donors, NAD or NADP as acceptor"/>
    <property type="evidence" value="ECO:0007669"/>
    <property type="project" value="UniProtKB-ARBA"/>
</dbReference>
<dbReference type="InterPro" id="IPR057326">
    <property type="entry name" value="KR_dom"/>
</dbReference>
<reference evidence="5 6" key="1">
    <citation type="submission" date="2013-12" db="EMBL/GenBank/DDBJ databases">
        <title>Annotated genome of Streptomyces scopuliridis.</title>
        <authorList>
            <person name="Olson J.B."/>
        </authorList>
    </citation>
    <scope>NUCLEOTIDE SEQUENCE [LARGE SCALE GENOMIC DNA]</scope>
    <source>
        <strain evidence="5 6">RB72</strain>
    </source>
</reference>